<feature type="chain" id="PRO_5011692477" evidence="1">
    <location>
        <begin position="25"/>
        <end position="117"/>
    </location>
</feature>
<proteinExistence type="predicted"/>
<dbReference type="Pfam" id="PF20130">
    <property type="entry name" value="DUF6520"/>
    <property type="match status" value="1"/>
</dbReference>
<protein>
    <submittedName>
        <fullName evidence="2">Uncharacterized protein</fullName>
    </submittedName>
</protein>
<dbReference type="RefSeq" id="WP_089891020.1">
    <property type="nucleotide sequence ID" value="NZ_FOJG01000001.1"/>
</dbReference>
<keyword evidence="3" id="KW-1185">Reference proteome</keyword>
<gene>
    <name evidence="2" type="ORF">SAMN04488122_0863</name>
</gene>
<evidence type="ECO:0000313" key="3">
    <source>
        <dbReference type="Proteomes" id="UP000199310"/>
    </source>
</evidence>
<reference evidence="3" key="1">
    <citation type="submission" date="2016-10" db="EMBL/GenBank/DDBJ databases">
        <authorList>
            <person name="Varghese N."/>
            <person name="Submissions S."/>
        </authorList>
    </citation>
    <scope>NUCLEOTIDE SEQUENCE [LARGE SCALE GENOMIC DNA]</scope>
    <source>
        <strain evidence="3">DSM 3695</strain>
    </source>
</reference>
<organism evidence="2 3">
    <name type="scientific">Chitinophaga arvensicola</name>
    <dbReference type="NCBI Taxonomy" id="29529"/>
    <lineage>
        <taxon>Bacteria</taxon>
        <taxon>Pseudomonadati</taxon>
        <taxon>Bacteroidota</taxon>
        <taxon>Chitinophagia</taxon>
        <taxon>Chitinophagales</taxon>
        <taxon>Chitinophagaceae</taxon>
        <taxon>Chitinophaga</taxon>
    </lineage>
</organism>
<dbReference type="InterPro" id="IPR045391">
    <property type="entry name" value="DUF6520"/>
</dbReference>
<accession>A0A1I0PM05</accession>
<dbReference type="Proteomes" id="UP000199310">
    <property type="component" value="Unassembled WGS sequence"/>
</dbReference>
<keyword evidence="1" id="KW-0732">Signal</keyword>
<dbReference type="AlphaFoldDB" id="A0A1I0PM05"/>
<feature type="signal peptide" evidence="1">
    <location>
        <begin position="1"/>
        <end position="24"/>
    </location>
</feature>
<evidence type="ECO:0000313" key="2">
    <source>
        <dbReference type="EMBL" id="SEW15454.1"/>
    </source>
</evidence>
<evidence type="ECO:0000256" key="1">
    <source>
        <dbReference type="SAM" id="SignalP"/>
    </source>
</evidence>
<name>A0A1I0PM05_9BACT</name>
<sequence length="117" mass="12654">MKSAKSLFTMLACVLALAAAFAFKATPNELLPKEPWGVDTSDANYYYLAEEVGGGDEVLNQQYFCNLQSNTTCTINIDPALITIEPVTLRKRYAKSNIATGDVLVAGAKFVDADPTK</sequence>
<dbReference type="EMBL" id="FOJG01000001">
    <property type="protein sequence ID" value="SEW15454.1"/>
    <property type="molecule type" value="Genomic_DNA"/>
</dbReference>